<evidence type="ECO:0000259" key="11">
    <source>
        <dbReference type="SMART" id="SM00092"/>
    </source>
</evidence>
<feature type="domain" description="Ribonuclease A-domain" evidence="11">
    <location>
        <begin position="30"/>
        <end position="151"/>
    </location>
</feature>
<keyword evidence="9" id="KW-0325">Glycoprotein</keyword>
<dbReference type="PRINTS" id="PR00794">
    <property type="entry name" value="RIBONUCLEASE"/>
</dbReference>
<dbReference type="GeneID" id="114490266"/>
<keyword evidence="3" id="KW-0964">Secreted</keyword>
<accession>A0A6J2KX64</accession>
<dbReference type="InParanoid" id="A0A6J2KX64"/>
<comment type="similarity">
    <text evidence="2 10">Belongs to the pancreatic ribonuclease family.</text>
</comment>
<sequence>MVPTQWKSQLCFLLLGLLGMTILVHAPPPGITPAQWFVIQHINMTSDVCNIAMRAINFYNRPPRICKNENTFLNTTTLAAVTNLCHTPNITCFRQGRNCHRSPATVNVTYCNSTGQAQSYLQCQYQQYFVLKNYSIACDNTNVPVHFDRLY</sequence>
<dbReference type="GO" id="GO:0004540">
    <property type="term" value="F:RNA nuclease activity"/>
    <property type="evidence" value="ECO:0007669"/>
    <property type="project" value="TreeGrafter"/>
</dbReference>
<dbReference type="Proteomes" id="UP000504628">
    <property type="component" value="Chromosome 1"/>
</dbReference>
<dbReference type="InterPro" id="IPR001427">
    <property type="entry name" value="RNaseA"/>
</dbReference>
<keyword evidence="12" id="KW-1185">Reference proteome</keyword>
<dbReference type="KEGG" id="pdic:114490266"/>
<feature type="signal peptide" evidence="10">
    <location>
        <begin position="1"/>
        <end position="26"/>
    </location>
</feature>
<dbReference type="GO" id="GO:0050830">
    <property type="term" value="P:defense response to Gram-positive bacterium"/>
    <property type="evidence" value="ECO:0007669"/>
    <property type="project" value="TreeGrafter"/>
</dbReference>
<dbReference type="Pfam" id="PF00074">
    <property type="entry name" value="RnaseA"/>
    <property type="match status" value="1"/>
</dbReference>
<dbReference type="OrthoDB" id="9534292at2759"/>
<evidence type="ECO:0000256" key="4">
    <source>
        <dbReference type="ARBA" id="ARBA00022722"/>
    </source>
</evidence>
<comment type="subcellular location">
    <subcellularLocation>
        <location evidence="1">Secreted</location>
    </subcellularLocation>
</comment>
<protein>
    <submittedName>
        <fullName evidence="13">Non-secretory ribonuclease-like</fullName>
    </submittedName>
</protein>
<proteinExistence type="inferred from homology"/>
<evidence type="ECO:0000256" key="9">
    <source>
        <dbReference type="ARBA" id="ARBA00023180"/>
    </source>
</evidence>
<dbReference type="Gene3D" id="3.10.130.10">
    <property type="entry name" value="Ribonuclease A-like domain"/>
    <property type="match status" value="1"/>
</dbReference>
<keyword evidence="4 10" id="KW-0540">Nuclease</keyword>
<evidence type="ECO:0000256" key="3">
    <source>
        <dbReference type="ARBA" id="ARBA00022525"/>
    </source>
</evidence>
<dbReference type="SUPFAM" id="SSF54076">
    <property type="entry name" value="RNase A-like"/>
    <property type="match status" value="1"/>
</dbReference>
<evidence type="ECO:0000256" key="2">
    <source>
        <dbReference type="ARBA" id="ARBA00005600"/>
    </source>
</evidence>
<dbReference type="GO" id="GO:0006935">
    <property type="term" value="P:chemotaxis"/>
    <property type="evidence" value="ECO:0007669"/>
    <property type="project" value="TreeGrafter"/>
</dbReference>
<dbReference type="GO" id="GO:0005615">
    <property type="term" value="C:extracellular space"/>
    <property type="evidence" value="ECO:0007669"/>
    <property type="project" value="TreeGrafter"/>
</dbReference>
<feature type="chain" id="PRO_5027148222" evidence="10">
    <location>
        <begin position="27"/>
        <end position="151"/>
    </location>
</feature>
<keyword evidence="6 10" id="KW-0255">Endonuclease</keyword>
<evidence type="ECO:0000256" key="8">
    <source>
        <dbReference type="ARBA" id="ARBA00023157"/>
    </source>
</evidence>
<dbReference type="CDD" id="cd06265">
    <property type="entry name" value="RNase_A_canonical"/>
    <property type="match status" value="1"/>
</dbReference>
<dbReference type="PROSITE" id="PS00127">
    <property type="entry name" value="RNASE_PANCREATIC"/>
    <property type="match status" value="1"/>
</dbReference>
<keyword evidence="8" id="KW-1015">Disulfide bond</keyword>
<dbReference type="GO" id="GO:0003676">
    <property type="term" value="F:nucleic acid binding"/>
    <property type="evidence" value="ECO:0007669"/>
    <property type="project" value="InterPro"/>
</dbReference>
<evidence type="ECO:0000313" key="13">
    <source>
        <dbReference type="RefSeq" id="XP_028360017.1"/>
    </source>
</evidence>
<evidence type="ECO:0000256" key="7">
    <source>
        <dbReference type="ARBA" id="ARBA00022801"/>
    </source>
</evidence>
<evidence type="ECO:0000256" key="6">
    <source>
        <dbReference type="ARBA" id="ARBA00022759"/>
    </source>
</evidence>
<organism evidence="12 13">
    <name type="scientific">Phyllostomus discolor</name>
    <name type="common">pale spear-nosed bat</name>
    <dbReference type="NCBI Taxonomy" id="89673"/>
    <lineage>
        <taxon>Eukaryota</taxon>
        <taxon>Metazoa</taxon>
        <taxon>Chordata</taxon>
        <taxon>Craniata</taxon>
        <taxon>Vertebrata</taxon>
        <taxon>Euteleostomi</taxon>
        <taxon>Mammalia</taxon>
        <taxon>Eutheria</taxon>
        <taxon>Laurasiatheria</taxon>
        <taxon>Chiroptera</taxon>
        <taxon>Yangochiroptera</taxon>
        <taxon>Phyllostomidae</taxon>
        <taxon>Phyllostominae</taxon>
        <taxon>Phyllostomus</taxon>
    </lineage>
</organism>
<evidence type="ECO:0000313" key="12">
    <source>
        <dbReference type="Proteomes" id="UP000504628"/>
    </source>
</evidence>
<dbReference type="InterPro" id="IPR036816">
    <property type="entry name" value="RNaseA-like_dom_sf"/>
</dbReference>
<evidence type="ECO:0000256" key="5">
    <source>
        <dbReference type="ARBA" id="ARBA00022729"/>
    </source>
</evidence>
<name>A0A6J2KX64_9CHIR</name>
<dbReference type="AlphaFoldDB" id="A0A6J2KX64"/>
<dbReference type="GO" id="GO:0004519">
    <property type="term" value="F:endonuclease activity"/>
    <property type="evidence" value="ECO:0007669"/>
    <property type="project" value="UniProtKB-KW"/>
</dbReference>
<gene>
    <name evidence="13" type="primary">LOC114490266</name>
</gene>
<evidence type="ECO:0000256" key="1">
    <source>
        <dbReference type="ARBA" id="ARBA00004613"/>
    </source>
</evidence>
<dbReference type="InterPro" id="IPR023411">
    <property type="entry name" value="RNaseA_AS"/>
</dbReference>
<reference evidence="13" key="1">
    <citation type="submission" date="2025-08" db="UniProtKB">
        <authorList>
            <consortium name="RefSeq"/>
        </authorList>
    </citation>
    <scope>IDENTIFICATION</scope>
    <source>
        <tissue evidence="13">Muscle</tissue>
    </source>
</reference>
<dbReference type="GO" id="GO:0002227">
    <property type="term" value="P:innate immune response in mucosa"/>
    <property type="evidence" value="ECO:0007669"/>
    <property type="project" value="TreeGrafter"/>
</dbReference>
<evidence type="ECO:0000256" key="10">
    <source>
        <dbReference type="RuleBase" id="RU000651"/>
    </source>
</evidence>
<dbReference type="RefSeq" id="XP_028360017.1">
    <property type="nucleotide sequence ID" value="XM_028504216.2"/>
</dbReference>
<dbReference type="PANTHER" id="PTHR11437:SF3">
    <property type="entry name" value="EOSINOPHIL CATIONIC PROTEIN"/>
    <property type="match status" value="1"/>
</dbReference>
<dbReference type="PANTHER" id="PTHR11437">
    <property type="entry name" value="RIBONUCLEASE"/>
    <property type="match status" value="1"/>
</dbReference>
<keyword evidence="7 10" id="KW-0378">Hydrolase</keyword>
<keyword evidence="5 10" id="KW-0732">Signal</keyword>
<dbReference type="InterPro" id="IPR023412">
    <property type="entry name" value="RNaseA_domain"/>
</dbReference>
<dbReference type="FunCoup" id="A0A6J2KX64">
    <property type="interactions" value="27"/>
</dbReference>
<dbReference type="SMART" id="SM00092">
    <property type="entry name" value="RNAse_Pc"/>
    <property type="match status" value="1"/>
</dbReference>
<dbReference type="GO" id="GO:0016787">
    <property type="term" value="F:hydrolase activity"/>
    <property type="evidence" value="ECO:0007669"/>
    <property type="project" value="UniProtKB-KW"/>
</dbReference>